<evidence type="ECO:0000313" key="4">
    <source>
        <dbReference type="EMBL" id="SDH05601.1"/>
    </source>
</evidence>
<dbReference type="InterPro" id="IPR011050">
    <property type="entry name" value="Pectin_lyase_fold/virulence"/>
</dbReference>
<gene>
    <name evidence="4" type="ORF">SAMN04489796_1011275</name>
</gene>
<evidence type="ECO:0000256" key="2">
    <source>
        <dbReference type="SAM" id="SignalP"/>
    </source>
</evidence>
<dbReference type="Gene3D" id="2.160.20.10">
    <property type="entry name" value="Single-stranded right-handed beta-helix, Pectin lyase-like"/>
    <property type="match status" value="1"/>
</dbReference>
<dbReference type="NCBIfam" id="NF041518">
    <property type="entry name" value="choice_anch_Q"/>
    <property type="match status" value="1"/>
</dbReference>
<organism evidence="4 5">
    <name type="scientific">Winogradskyella thalassocola</name>
    <dbReference type="NCBI Taxonomy" id="262004"/>
    <lineage>
        <taxon>Bacteria</taxon>
        <taxon>Pseudomonadati</taxon>
        <taxon>Bacteroidota</taxon>
        <taxon>Flavobacteriia</taxon>
        <taxon>Flavobacteriales</taxon>
        <taxon>Flavobacteriaceae</taxon>
        <taxon>Winogradskyella</taxon>
    </lineage>
</organism>
<dbReference type="RefSeq" id="WP_092466711.1">
    <property type="nucleotide sequence ID" value="NZ_FNCZ01000001.1"/>
</dbReference>
<feature type="domain" description="Secretion system C-terminal sorting" evidence="3">
    <location>
        <begin position="779"/>
        <end position="844"/>
    </location>
</feature>
<dbReference type="Pfam" id="PF18962">
    <property type="entry name" value="Por_Secre_tail"/>
    <property type="match status" value="1"/>
</dbReference>
<dbReference type="STRING" id="262004.SAMN04489796_1011275"/>
<dbReference type="OrthoDB" id="8901262at2"/>
<dbReference type="EMBL" id="FNCZ01000001">
    <property type="protein sequence ID" value="SDH05601.1"/>
    <property type="molecule type" value="Genomic_DNA"/>
</dbReference>
<keyword evidence="1 2" id="KW-0732">Signal</keyword>
<evidence type="ECO:0000259" key="3">
    <source>
        <dbReference type="Pfam" id="PF18962"/>
    </source>
</evidence>
<keyword evidence="5" id="KW-1185">Reference proteome</keyword>
<accession>A0A1G7ZA26</accession>
<dbReference type="InterPro" id="IPR059226">
    <property type="entry name" value="Choice_anch_Q_dom"/>
</dbReference>
<dbReference type="SUPFAM" id="SSF89372">
    <property type="entry name" value="Fucose-specific lectin"/>
    <property type="match status" value="1"/>
</dbReference>
<dbReference type="NCBIfam" id="TIGR04183">
    <property type="entry name" value="Por_Secre_tail"/>
    <property type="match status" value="1"/>
</dbReference>
<dbReference type="AlphaFoldDB" id="A0A1G7ZA26"/>
<dbReference type="InterPro" id="IPR012334">
    <property type="entry name" value="Pectin_lyas_fold"/>
</dbReference>
<reference evidence="5" key="1">
    <citation type="submission" date="2016-10" db="EMBL/GenBank/DDBJ databases">
        <authorList>
            <person name="Varghese N."/>
            <person name="Submissions S."/>
        </authorList>
    </citation>
    <scope>NUCLEOTIDE SEQUENCE [LARGE SCALE GENOMIC DNA]</scope>
    <source>
        <strain evidence="5">DSM 15363</strain>
    </source>
</reference>
<dbReference type="Proteomes" id="UP000199492">
    <property type="component" value="Unassembled WGS sequence"/>
</dbReference>
<protein>
    <submittedName>
        <fullName evidence="4">Por secretion system C-terminal sorting domain-containing protein</fullName>
    </submittedName>
</protein>
<evidence type="ECO:0000313" key="5">
    <source>
        <dbReference type="Proteomes" id="UP000199492"/>
    </source>
</evidence>
<sequence length="846" mass="91823">MKTRLLFLLLFVSSYAFAQNWSQVGATQFTNFASDGAITFDSTNGDIYVAYTNVLDGNKAYVTKFDGTSWVSIGAVSADTADNLAIKINPFNNEIVVAYRSVTNNMSAYKYNGTTWTSIFTNVGSSALSDHRLQIQFNAAGTIRVAGREWTQKLFIVERDAAGTGPNHLEVLINSNNQYNGDHRYDFTAYDEYFVSQESNYNGSVTGRKNVGSANNNFDFNNFLNGTTTKNISGIYDSNYHAFYNDVVPQGAAVNDIRVYNGSSFVKSETATNDIVELRKSLNDNKLYLMYANSSEDIVFQNYDTNLNTWSTLPSIGLNSNDSTFFIKMAINEFDGNLYALYQDGPKISLKKYIIVAPLNLTKMYVDVDATGTGDGSSWANAYTSLTNALDNIGTNTTEMWLADGTYTPTGNGTASTFNIVNEGFTLYGGFNGTETQLSERDVLNNAPTILEGDVNGNDTSIDPYTSSRSDNIKRVITQSSRYFELNGVTVQGGNSDTAGAAIFSNFQVGLSIKNCKFINNASRSAGIVYFAVAGLIQNGTGAVTNFNVENSEFSNNSARYWGQAIYCETGSTYTKLNVTLVNNLFFNNIYSSAITSPNEGTATIQFNANNNNSTITGDIVNCTFANNTNILGATGVESAVIGMTVDDGSNNVNISNCIVYDNTLTDNTVAPSVGELAKTIANQTIVSNSIGEDSFSNLIYLANTSNTNPMFTNAASGDYTLQSLSPAVDAGDNSFVTSTTDLAGNSRIFNTTVDMGVYEYSSTLSTSDFELNTSEISLYPNPTTATLNIKTETEINKISIYSILGKEVLKSNSKAMDVSGLSNGVYLVKIIDSEGNQHIKRFIKE</sequence>
<name>A0A1G7ZA26_9FLAO</name>
<evidence type="ECO:0000256" key="1">
    <source>
        <dbReference type="ARBA" id="ARBA00022729"/>
    </source>
</evidence>
<feature type="chain" id="PRO_5011643762" evidence="2">
    <location>
        <begin position="19"/>
        <end position="846"/>
    </location>
</feature>
<feature type="signal peptide" evidence="2">
    <location>
        <begin position="1"/>
        <end position="18"/>
    </location>
</feature>
<dbReference type="InterPro" id="IPR026444">
    <property type="entry name" value="Secre_tail"/>
</dbReference>
<proteinExistence type="predicted"/>
<dbReference type="SUPFAM" id="SSF51126">
    <property type="entry name" value="Pectin lyase-like"/>
    <property type="match status" value="1"/>
</dbReference>